<reference evidence="2 3" key="1">
    <citation type="submission" date="2021-05" db="EMBL/GenBank/DDBJ databases">
        <title>Fusibacter ferrireducens sp. nov., an anaerobic, sulfur- and Fe-reducing bacterium isolated from the mangrove sediment.</title>
        <authorList>
            <person name="Qiu D."/>
        </authorList>
    </citation>
    <scope>NUCLEOTIDE SEQUENCE [LARGE SCALE GENOMIC DNA]</scope>
    <source>
        <strain evidence="2 3">DSM 12116</strain>
    </source>
</reference>
<sequence length="251" mass="29291">MNYNLQQIQQAFRIYAELSVRGELLIAESEAYIYDDHIRGLVDTFASEMNAAVLVTSEYLLLLPLSMASPFHIANDALKRDYLPSKAQNSDIYLLYFSMIIFYGLFYDSYQTTDPIRDFVTYDIWLEAISEAIETLASLDEAYVTYIQKDMQYNWKAIIDKWQTLDDTNEKVKNQDLRTLSRLSFLNGVIKFMDDQHLIIHYGNQEIGISDKSMDIVTRYYMDSEYNRGILEIIYGDEKSEVNEVYHGVNL</sequence>
<name>A0ABS5PSI3_9FIRM</name>
<organism evidence="2 3">
    <name type="scientific">Fusibacter paucivorans</name>
    <dbReference type="NCBI Taxonomy" id="76009"/>
    <lineage>
        <taxon>Bacteria</taxon>
        <taxon>Bacillati</taxon>
        <taxon>Bacillota</taxon>
        <taxon>Clostridia</taxon>
        <taxon>Eubacteriales</taxon>
        <taxon>Eubacteriales Family XII. Incertae Sedis</taxon>
        <taxon>Fusibacter</taxon>
    </lineage>
</organism>
<dbReference type="EMBL" id="JAHBCL010000031">
    <property type="protein sequence ID" value="MBS7528118.1"/>
    <property type="molecule type" value="Genomic_DNA"/>
</dbReference>
<evidence type="ECO:0000313" key="3">
    <source>
        <dbReference type="Proteomes" id="UP000746471"/>
    </source>
</evidence>
<protein>
    <submittedName>
        <fullName evidence="2">Non-ribosomal peptide synthetase module</fullName>
    </submittedName>
</protein>
<evidence type="ECO:0000313" key="2">
    <source>
        <dbReference type="EMBL" id="MBS7528118.1"/>
    </source>
</evidence>
<keyword evidence="1" id="KW-0812">Transmembrane</keyword>
<dbReference type="Pfam" id="PF19539">
    <property type="entry name" value="DUF6063"/>
    <property type="match status" value="1"/>
</dbReference>
<keyword evidence="1" id="KW-0472">Membrane</keyword>
<dbReference type="InterPro" id="IPR045707">
    <property type="entry name" value="DUF6063"/>
</dbReference>
<feature type="transmembrane region" description="Helical" evidence="1">
    <location>
        <begin position="51"/>
        <end position="71"/>
    </location>
</feature>
<feature type="transmembrane region" description="Helical" evidence="1">
    <location>
        <begin position="92"/>
        <end position="110"/>
    </location>
</feature>
<keyword evidence="3" id="KW-1185">Reference proteome</keyword>
<comment type="caution">
    <text evidence="2">The sequence shown here is derived from an EMBL/GenBank/DDBJ whole genome shotgun (WGS) entry which is preliminary data.</text>
</comment>
<keyword evidence="1" id="KW-1133">Transmembrane helix</keyword>
<evidence type="ECO:0000256" key="1">
    <source>
        <dbReference type="SAM" id="Phobius"/>
    </source>
</evidence>
<proteinExistence type="predicted"/>
<dbReference type="RefSeq" id="WP_213237978.1">
    <property type="nucleotide sequence ID" value="NZ_JAHBCL010000031.1"/>
</dbReference>
<dbReference type="Proteomes" id="UP000746471">
    <property type="component" value="Unassembled WGS sequence"/>
</dbReference>
<gene>
    <name evidence="2" type="ORF">KHM83_15635</name>
</gene>
<accession>A0ABS5PSI3</accession>